<reference evidence="1 2" key="1">
    <citation type="journal article" date="2013" name="Int. J. Syst. Evol. Microbiol.">
        <title>Sphingomonas kyungheensis sp. nov., a bacterium with ginsenoside-converting activity isolated from soil of a ginseng field.</title>
        <authorList>
            <person name="Son H.M."/>
            <person name="Yang J.E."/>
            <person name="Park Y."/>
            <person name="Han C.K."/>
            <person name="Kim S.G."/>
            <person name="Kook M."/>
            <person name="Yi T.H."/>
        </authorList>
    </citation>
    <scope>NUCLEOTIDE SEQUENCE [LARGE SCALE GENOMIC DNA]</scope>
    <source>
        <strain evidence="1 2">LMG 26582</strain>
    </source>
</reference>
<organism evidence="1 2">
    <name type="scientific">Sphingomonas kyungheensis</name>
    <dbReference type="NCBI Taxonomy" id="1069987"/>
    <lineage>
        <taxon>Bacteria</taxon>
        <taxon>Pseudomonadati</taxon>
        <taxon>Pseudomonadota</taxon>
        <taxon>Alphaproteobacteria</taxon>
        <taxon>Sphingomonadales</taxon>
        <taxon>Sphingomonadaceae</taxon>
        <taxon>Sphingomonas</taxon>
    </lineage>
</organism>
<dbReference type="EMBL" id="JBBBDM010000015">
    <property type="protein sequence ID" value="MEI5688865.1"/>
    <property type="molecule type" value="Genomic_DNA"/>
</dbReference>
<sequence length="64" mass="6545">MLALAAMPMEAAMPADVNGHASAWAVAYDQHNCTLSRSSGAGPMPAGLVIDADPVSGEGDFMLR</sequence>
<protein>
    <submittedName>
        <fullName evidence="1">Uncharacterized protein</fullName>
    </submittedName>
</protein>
<gene>
    <name evidence="1" type="ORF">V8201_17365</name>
</gene>
<name>A0ABU8H7D3_9SPHN</name>
<comment type="caution">
    <text evidence="1">The sequence shown here is derived from an EMBL/GenBank/DDBJ whole genome shotgun (WGS) entry which is preliminary data.</text>
</comment>
<accession>A0ABU8H7D3</accession>
<keyword evidence="2" id="KW-1185">Reference proteome</keyword>
<evidence type="ECO:0000313" key="2">
    <source>
        <dbReference type="Proteomes" id="UP001367771"/>
    </source>
</evidence>
<evidence type="ECO:0000313" key="1">
    <source>
        <dbReference type="EMBL" id="MEI5688865.1"/>
    </source>
</evidence>
<dbReference type="Proteomes" id="UP001367771">
    <property type="component" value="Unassembled WGS sequence"/>
</dbReference>
<proteinExistence type="predicted"/>